<keyword evidence="4" id="KW-0963">Cytoplasm</keyword>
<comment type="caution">
    <text evidence="4">Lacks conserved residue(s) required for the propagation of feature annotation.</text>
</comment>
<evidence type="ECO:0000313" key="5">
    <source>
        <dbReference type="EMBL" id="TCO73429.1"/>
    </source>
</evidence>
<comment type="catalytic activity">
    <reaction evidence="4">
        <text>a 2'-deoxyribonucleoside 5'-triphosphate + H2O = a 2'-deoxyribonucleoside 5'-phosphate + diphosphate + H(+)</text>
        <dbReference type="Rhea" id="RHEA:44644"/>
        <dbReference type="ChEBI" id="CHEBI:15377"/>
        <dbReference type="ChEBI" id="CHEBI:15378"/>
        <dbReference type="ChEBI" id="CHEBI:33019"/>
        <dbReference type="ChEBI" id="CHEBI:61560"/>
        <dbReference type="ChEBI" id="CHEBI:65317"/>
        <dbReference type="EC" id="3.6.1.9"/>
    </reaction>
</comment>
<dbReference type="EC" id="3.6.1.9" evidence="4"/>
<dbReference type="PANTHER" id="PTHR43213:SF5">
    <property type="entry name" value="BIFUNCTIONAL DTTP_UTP PYROPHOSPHATASE_METHYLTRANSFERASE PROTEIN-RELATED"/>
    <property type="match status" value="1"/>
</dbReference>
<comment type="catalytic activity">
    <reaction evidence="4">
        <text>a ribonucleoside 5'-triphosphate + H2O = a ribonucleoside 5'-phosphate + diphosphate + H(+)</text>
        <dbReference type="Rhea" id="RHEA:23996"/>
        <dbReference type="ChEBI" id="CHEBI:15377"/>
        <dbReference type="ChEBI" id="CHEBI:15378"/>
        <dbReference type="ChEBI" id="CHEBI:33019"/>
        <dbReference type="ChEBI" id="CHEBI:58043"/>
        <dbReference type="ChEBI" id="CHEBI:61557"/>
        <dbReference type="EC" id="3.6.1.9"/>
    </reaction>
</comment>
<gene>
    <name evidence="5" type="ORF">EV655_102194</name>
</gene>
<dbReference type="AlphaFoldDB" id="A0A4R2KR51"/>
<dbReference type="InterPro" id="IPR029001">
    <property type="entry name" value="ITPase-like_fam"/>
</dbReference>
<proteinExistence type="inferred from homology"/>
<keyword evidence="6" id="KW-1185">Reference proteome</keyword>
<dbReference type="HAMAP" id="MF_00528">
    <property type="entry name" value="Maf"/>
    <property type="match status" value="1"/>
</dbReference>
<keyword evidence="3 4" id="KW-0546">Nucleotide metabolism</keyword>
<comment type="similarity">
    <text evidence="4">Belongs to the Maf family.</text>
</comment>
<dbReference type="GO" id="GO:0047429">
    <property type="term" value="F:nucleoside triphosphate diphosphatase activity"/>
    <property type="evidence" value="ECO:0007669"/>
    <property type="project" value="UniProtKB-EC"/>
</dbReference>
<dbReference type="PANTHER" id="PTHR43213">
    <property type="entry name" value="BIFUNCTIONAL DTTP/UTP PYROPHOSPHATASE/METHYLTRANSFERASE PROTEIN-RELATED"/>
    <property type="match status" value="1"/>
</dbReference>
<evidence type="ECO:0000313" key="6">
    <source>
        <dbReference type="Proteomes" id="UP000295142"/>
    </source>
</evidence>
<evidence type="ECO:0000256" key="1">
    <source>
        <dbReference type="ARBA" id="ARBA00001968"/>
    </source>
</evidence>
<dbReference type="OrthoDB" id="9813962at2"/>
<evidence type="ECO:0000256" key="4">
    <source>
        <dbReference type="HAMAP-Rule" id="MF_00528"/>
    </source>
</evidence>
<evidence type="ECO:0000256" key="3">
    <source>
        <dbReference type="ARBA" id="ARBA00023080"/>
    </source>
</evidence>
<dbReference type="Gene3D" id="3.90.950.10">
    <property type="match status" value="1"/>
</dbReference>
<comment type="caution">
    <text evidence="5">The sequence shown here is derived from an EMBL/GenBank/DDBJ whole genome shotgun (WGS) entry which is preliminary data.</text>
</comment>
<reference evidence="5 6" key="1">
    <citation type="submission" date="2019-03" db="EMBL/GenBank/DDBJ databases">
        <title>Genomic Encyclopedia of Type Strains, Phase IV (KMG-IV): sequencing the most valuable type-strain genomes for metagenomic binning, comparative biology and taxonomic classification.</title>
        <authorList>
            <person name="Goeker M."/>
        </authorList>
    </citation>
    <scope>NUCLEOTIDE SEQUENCE [LARGE SCALE GENOMIC DNA]</scope>
    <source>
        <strain evidence="5 6">DSM 4868</strain>
    </source>
</reference>
<organism evidence="5 6">
    <name type="scientific">Rhodovulum euryhalinum</name>
    <dbReference type="NCBI Taxonomy" id="35805"/>
    <lineage>
        <taxon>Bacteria</taxon>
        <taxon>Pseudomonadati</taxon>
        <taxon>Pseudomonadota</taxon>
        <taxon>Alphaproteobacteria</taxon>
        <taxon>Rhodobacterales</taxon>
        <taxon>Paracoccaceae</taxon>
        <taxon>Rhodovulum</taxon>
    </lineage>
</organism>
<dbReference type="PIRSF" id="PIRSF006305">
    <property type="entry name" value="Maf"/>
    <property type="match status" value="1"/>
</dbReference>
<dbReference type="InterPro" id="IPR003697">
    <property type="entry name" value="Maf-like"/>
</dbReference>
<protein>
    <recommendedName>
        <fullName evidence="4">Nucleoside triphosphate pyrophosphatase</fullName>
        <ecNumber evidence="4">3.6.1.9</ecNumber>
    </recommendedName>
    <alternativeName>
        <fullName evidence="4">Nucleotide pyrophosphatase</fullName>
        <shortName evidence="4">Nucleotide PPase</shortName>
    </alternativeName>
</protein>
<keyword evidence="2 4" id="KW-0378">Hydrolase</keyword>
<dbReference type="GO" id="GO:0005737">
    <property type="term" value="C:cytoplasm"/>
    <property type="evidence" value="ECO:0007669"/>
    <property type="project" value="UniProtKB-SubCell"/>
</dbReference>
<dbReference type="GO" id="GO:0009117">
    <property type="term" value="P:nucleotide metabolic process"/>
    <property type="evidence" value="ECO:0007669"/>
    <property type="project" value="UniProtKB-KW"/>
</dbReference>
<evidence type="ECO:0000256" key="2">
    <source>
        <dbReference type="ARBA" id="ARBA00022801"/>
    </source>
</evidence>
<comment type="cofactor">
    <cofactor evidence="1 4">
        <name>a divalent metal cation</name>
        <dbReference type="ChEBI" id="CHEBI:60240"/>
    </cofactor>
</comment>
<dbReference type="Proteomes" id="UP000295142">
    <property type="component" value="Unassembled WGS sequence"/>
</dbReference>
<dbReference type="RefSeq" id="WP_132541724.1">
    <property type="nucleotide sequence ID" value="NZ_SLWW01000002.1"/>
</dbReference>
<accession>A0A4R2KR51</accession>
<dbReference type="CDD" id="cd00555">
    <property type="entry name" value="Maf"/>
    <property type="match status" value="1"/>
</dbReference>
<feature type="active site" description="Proton acceptor" evidence="4">
    <location>
        <position position="76"/>
    </location>
</feature>
<dbReference type="SUPFAM" id="SSF52972">
    <property type="entry name" value="ITPase-like"/>
    <property type="match status" value="1"/>
</dbReference>
<dbReference type="NCBIfam" id="TIGR00172">
    <property type="entry name" value="maf"/>
    <property type="match status" value="1"/>
</dbReference>
<dbReference type="EMBL" id="SLWW01000002">
    <property type="protein sequence ID" value="TCO73429.1"/>
    <property type="molecule type" value="Genomic_DNA"/>
</dbReference>
<name>A0A4R2KR51_9RHOB</name>
<comment type="function">
    <text evidence="4">Nucleoside triphosphate pyrophosphatase. May have a dual role in cell division arrest and in preventing the incorporation of modified nucleotides into cellular nucleic acids.</text>
</comment>
<comment type="subcellular location">
    <subcellularLocation>
        <location evidence="4">Cytoplasm</location>
    </subcellularLocation>
</comment>
<sequence>MSQRVILASASPIRRQLLEQAGLVFEVMPAAVDEAAIRDALEAEDAAPGDIAETLAAFKAERAAGRVPEALVIGCDQVLAHRGRVLSKPGSIDEARAQLKALRGGPHELLSAVVIYDDLQPLWRHVGRVTLHMRPFSDAYLDDYLARNWDHVRDCVGAYKLEEEGVRLFSRIEGDYFDVLGLPLLPLLTFLTTRGALMA</sequence>
<dbReference type="Pfam" id="PF02545">
    <property type="entry name" value="Maf"/>
    <property type="match status" value="1"/>
</dbReference>